<dbReference type="InterPro" id="IPR004547">
    <property type="entry name" value="Glucosamine6P_isomerase"/>
</dbReference>
<comment type="pathway">
    <text evidence="4">Amino-sugar metabolism; N-acetylneuraminate degradation; D-fructose 6-phosphate from N-acetylneuraminate: step 5/5.</text>
</comment>
<dbReference type="EC" id="3.5.99.6" evidence="4"/>
<dbReference type="KEGG" id="lga:LGAS_1861"/>
<feature type="domain" description="Glucosamine/galactosamine-6-phosphate isomerase" evidence="5">
    <location>
        <begin position="33"/>
        <end position="226"/>
    </location>
</feature>
<keyword evidence="2 4" id="KW-0378">Hydrolase</keyword>
<dbReference type="GO" id="GO:0042802">
    <property type="term" value="F:identical protein binding"/>
    <property type="evidence" value="ECO:0007669"/>
    <property type="project" value="TreeGrafter"/>
</dbReference>
<dbReference type="Proteomes" id="UP000000664">
    <property type="component" value="Chromosome"/>
</dbReference>
<evidence type="ECO:0000256" key="2">
    <source>
        <dbReference type="ARBA" id="ARBA00022801"/>
    </source>
</evidence>
<dbReference type="InterPro" id="IPR018321">
    <property type="entry name" value="Glucosamine6P_isomerase_CS"/>
</dbReference>
<evidence type="ECO:0000256" key="4">
    <source>
        <dbReference type="HAMAP-Rule" id="MF_01241"/>
    </source>
</evidence>
<sequence>MNEEVHIIMKIIVTKDNIEGGTKAFEIIKKGMENGDKVLGLATGSSPIPMYDDMCDSDLDFSDMTSINLDEYYGLKPDNDQSYHYFMQKHLFDKKPFKHSYIPNGMAKDIDEEVDRYNDIIAANPIDIQILGIGRNGHIAFNEPGTPFGSLTHKVQLTESTIKANSRFFDNEDEVPRQAICMGIKSIMQSKKIVLLAFGESKQDAVKALVEGPVTEEVPASILQDHPDVTVICDEVAAAKLDPKYRK</sequence>
<dbReference type="PROSITE" id="PS01161">
    <property type="entry name" value="GLC_GALNAC_ISOMERASE"/>
    <property type="match status" value="1"/>
</dbReference>
<keyword evidence="6" id="KW-0413">Isomerase</keyword>
<comment type="caution">
    <text evidence="4">Lacks conserved residue(s) required for the propagation of feature annotation.</text>
</comment>
<dbReference type="Pfam" id="PF01182">
    <property type="entry name" value="Glucosamine_iso"/>
    <property type="match status" value="1"/>
</dbReference>
<dbReference type="FunFam" id="3.40.50.1360:FF:000003">
    <property type="entry name" value="Glucosamine-6-phosphate deaminase"/>
    <property type="match status" value="1"/>
</dbReference>
<dbReference type="GO" id="GO:0006043">
    <property type="term" value="P:glucosamine catabolic process"/>
    <property type="evidence" value="ECO:0007669"/>
    <property type="project" value="TreeGrafter"/>
</dbReference>
<gene>
    <name evidence="4" type="primary">nagB</name>
    <name evidence="6" type="ordered locus">LGAS_1861</name>
</gene>
<dbReference type="InterPro" id="IPR037171">
    <property type="entry name" value="NagB/RpiA_transferase-like"/>
</dbReference>
<dbReference type="Gene3D" id="3.40.50.1360">
    <property type="match status" value="1"/>
</dbReference>
<dbReference type="AlphaFoldDB" id="A0A805YRX4"/>
<protein>
    <recommendedName>
        <fullName evidence="4">Glucosamine-6-phosphate deaminase</fullName>
        <ecNumber evidence="4">3.5.99.6</ecNumber>
    </recommendedName>
    <alternativeName>
        <fullName evidence="4">GlcN6P deaminase</fullName>
        <shortName evidence="4">GNPDA</shortName>
    </alternativeName>
    <alternativeName>
        <fullName evidence="4">Glucosamine-6-phosphate isomerase</fullName>
    </alternativeName>
</protein>
<dbReference type="GO" id="GO:0004342">
    <property type="term" value="F:glucosamine-6-phosphate deaminase activity"/>
    <property type="evidence" value="ECO:0007669"/>
    <property type="project" value="UniProtKB-UniRule"/>
</dbReference>
<organism evidence="6 7">
    <name type="scientific">Lactobacillus gasseri (strain ATCC 33323 / DSM 20243 / BCRC 14619 / CIP 102991 / JCM 1131 / KCTC 3163 / NCIMB 11718 / NCTC 13722 / AM63)</name>
    <dbReference type="NCBI Taxonomy" id="324831"/>
    <lineage>
        <taxon>Bacteria</taxon>
        <taxon>Bacillati</taxon>
        <taxon>Bacillota</taxon>
        <taxon>Bacilli</taxon>
        <taxon>Lactobacillales</taxon>
        <taxon>Lactobacillaceae</taxon>
        <taxon>Lactobacillus</taxon>
    </lineage>
</organism>
<dbReference type="HAMAP" id="MF_01241">
    <property type="entry name" value="GlcN6P_deamin"/>
    <property type="match status" value="1"/>
</dbReference>
<dbReference type="EMBL" id="CP000413">
    <property type="protein sequence ID" value="ABJ61135.1"/>
    <property type="molecule type" value="Genomic_DNA"/>
</dbReference>
<dbReference type="CDD" id="cd01399">
    <property type="entry name" value="GlcN6P_deaminase"/>
    <property type="match status" value="1"/>
</dbReference>
<feature type="active site" description="Proton acceptor; for ring-opening step" evidence="4">
    <location>
        <position position="138"/>
    </location>
</feature>
<dbReference type="PANTHER" id="PTHR11280">
    <property type="entry name" value="GLUCOSAMINE-6-PHOSPHATE ISOMERASE"/>
    <property type="match status" value="1"/>
</dbReference>
<dbReference type="InterPro" id="IPR006148">
    <property type="entry name" value="Glc/Gal-6P_isomerase"/>
</dbReference>
<dbReference type="UniPathway" id="UPA00629">
    <property type="reaction ID" value="UER00684"/>
</dbReference>
<dbReference type="GO" id="GO:0005737">
    <property type="term" value="C:cytoplasm"/>
    <property type="evidence" value="ECO:0007669"/>
    <property type="project" value="TreeGrafter"/>
</dbReference>
<evidence type="ECO:0000259" key="5">
    <source>
        <dbReference type="Pfam" id="PF01182"/>
    </source>
</evidence>
<comment type="similarity">
    <text evidence="4">Belongs to the glucosamine/galactosamine-6-phosphate isomerase family. NagB subfamily.</text>
</comment>
<comment type="catalytic activity">
    <reaction evidence="1 4">
        <text>alpha-D-glucosamine 6-phosphate + H2O = beta-D-fructose 6-phosphate + NH4(+)</text>
        <dbReference type="Rhea" id="RHEA:12172"/>
        <dbReference type="ChEBI" id="CHEBI:15377"/>
        <dbReference type="ChEBI" id="CHEBI:28938"/>
        <dbReference type="ChEBI" id="CHEBI:57634"/>
        <dbReference type="ChEBI" id="CHEBI:75989"/>
        <dbReference type="EC" id="3.5.99.6"/>
    </reaction>
</comment>
<name>A0A805YRX4_LACGA</name>
<dbReference type="GO" id="GO:0016853">
    <property type="term" value="F:isomerase activity"/>
    <property type="evidence" value="ECO:0007669"/>
    <property type="project" value="UniProtKB-KW"/>
</dbReference>
<proteinExistence type="inferred from homology"/>
<evidence type="ECO:0000256" key="1">
    <source>
        <dbReference type="ARBA" id="ARBA00000644"/>
    </source>
</evidence>
<keyword evidence="3 4" id="KW-0119">Carbohydrate metabolism</keyword>
<dbReference type="SUPFAM" id="SSF100950">
    <property type="entry name" value="NagB/RpiA/CoA transferase-like"/>
    <property type="match status" value="1"/>
</dbReference>
<evidence type="ECO:0000256" key="3">
    <source>
        <dbReference type="ARBA" id="ARBA00023277"/>
    </source>
</evidence>
<dbReference type="GO" id="GO:0019262">
    <property type="term" value="P:N-acetylneuraminate catabolic process"/>
    <property type="evidence" value="ECO:0007669"/>
    <property type="project" value="UniProtKB-UniRule"/>
</dbReference>
<comment type="function">
    <text evidence="4">Catalyzes the reversible isomerization-deamination of glucosamine 6-phosphate (GlcN6P) to form fructose 6-phosphate (Fru6P) and ammonium ion.</text>
</comment>
<feature type="active site" description="For ring-opening step" evidence="4">
    <location>
        <position position="143"/>
    </location>
</feature>
<feature type="active site" description="For ring-opening step" evidence="4">
    <location>
        <position position="136"/>
    </location>
</feature>
<dbReference type="PANTHER" id="PTHR11280:SF5">
    <property type="entry name" value="GLUCOSAMINE-6-PHOSPHATE ISOMERASE"/>
    <property type="match status" value="1"/>
</dbReference>
<reference evidence="6 7" key="1">
    <citation type="journal article" date="2006" name="Proc. Natl. Acad. Sci. U.S.A.">
        <title>Comparative genomics of the lactic acid bacteria.</title>
        <authorList>
            <person name="Makarova K."/>
            <person name="Slesarev A."/>
            <person name="Wolf Y."/>
            <person name="Sorokin A."/>
            <person name="Mirkin B."/>
            <person name="Koonin E."/>
            <person name="Pavlov A."/>
            <person name="Pavlova N."/>
            <person name="Karamychev V."/>
            <person name="Polouchine N."/>
            <person name="Shakhova V."/>
            <person name="Grigoriev I."/>
            <person name="Lou Y."/>
            <person name="Rohksar D."/>
            <person name="Lucas S."/>
            <person name="Huang K."/>
            <person name="Goodstein D.M."/>
            <person name="Hawkins T."/>
            <person name="Plengvidhya V."/>
            <person name="Welker D."/>
            <person name="Hughes J."/>
            <person name="Goh Y."/>
            <person name="Benson A."/>
            <person name="Baldwin K."/>
            <person name="Lee J.H."/>
            <person name="Diaz-Muniz I."/>
            <person name="Dosti B."/>
            <person name="Smeianov V."/>
            <person name="Wechter W."/>
            <person name="Barabote R."/>
            <person name="Lorca G."/>
            <person name="Altermann E."/>
            <person name="Barrangou R."/>
            <person name="Ganesan B."/>
            <person name="Xie Y."/>
            <person name="Rawsthorne H."/>
            <person name="Tamir D."/>
            <person name="Parker C."/>
            <person name="Breidt F."/>
            <person name="Broadbent J."/>
            <person name="Hutkins R."/>
            <person name="O'Sullivan D."/>
            <person name="Steele J."/>
            <person name="Unlu G."/>
            <person name="Saier M."/>
            <person name="Klaenhammer T."/>
            <person name="Richardson P."/>
            <person name="Kozyavkin S."/>
            <person name="Weimer B."/>
            <person name="Mills D."/>
        </authorList>
    </citation>
    <scope>NUCLEOTIDE SEQUENCE [LARGE SCALE GENOMIC DNA]</scope>
    <source>
        <strain evidence="7">ATCC 33323 / DSM 20243 / BCRC 14619 / CIP 102991 / JCM 1131 / KCTC 3163 / NCIMB 11718 / NCTC 13722 / AM63</strain>
    </source>
</reference>
<dbReference type="GO" id="GO:0005975">
    <property type="term" value="P:carbohydrate metabolic process"/>
    <property type="evidence" value="ECO:0007669"/>
    <property type="project" value="InterPro"/>
</dbReference>
<dbReference type="GO" id="GO:0006046">
    <property type="term" value="P:N-acetylglucosamine catabolic process"/>
    <property type="evidence" value="ECO:0007669"/>
    <property type="project" value="TreeGrafter"/>
</dbReference>
<accession>A0A805YRX4</accession>
<evidence type="ECO:0000313" key="7">
    <source>
        <dbReference type="Proteomes" id="UP000000664"/>
    </source>
</evidence>
<evidence type="ECO:0000313" key="6">
    <source>
        <dbReference type="EMBL" id="ABJ61135.1"/>
    </source>
</evidence>
<feature type="active site" description="Proton acceptor; for enolization step" evidence="4">
    <location>
        <position position="70"/>
    </location>
</feature>